<feature type="region of interest" description="Disordered" evidence="5">
    <location>
        <begin position="882"/>
        <end position="906"/>
    </location>
</feature>
<dbReference type="CDD" id="cd05930">
    <property type="entry name" value="A_NRPS"/>
    <property type="match status" value="1"/>
</dbReference>
<keyword evidence="2" id="KW-0597">Phosphoprotein</keyword>
<dbReference type="InterPro" id="IPR020806">
    <property type="entry name" value="PKS_PP-bd"/>
</dbReference>
<dbReference type="PANTHER" id="PTHR45527">
    <property type="entry name" value="NONRIBOSOMAL PEPTIDE SYNTHETASE"/>
    <property type="match status" value="1"/>
</dbReference>
<evidence type="ECO:0000313" key="8">
    <source>
        <dbReference type="Proteomes" id="UP001438707"/>
    </source>
</evidence>
<keyword evidence="1" id="KW-0596">Phosphopantetheine</keyword>
<feature type="region of interest" description="Disordered" evidence="5">
    <location>
        <begin position="1022"/>
        <end position="1129"/>
    </location>
</feature>
<evidence type="ECO:0000259" key="6">
    <source>
        <dbReference type="PROSITE" id="PS50075"/>
    </source>
</evidence>
<dbReference type="InterPro" id="IPR010071">
    <property type="entry name" value="AA_adenyl_dom"/>
</dbReference>
<feature type="region of interest" description="Disordered" evidence="5">
    <location>
        <begin position="1835"/>
        <end position="1865"/>
    </location>
</feature>
<dbReference type="InterPro" id="IPR001242">
    <property type="entry name" value="Condensation_dom"/>
</dbReference>
<dbReference type="InterPro" id="IPR009081">
    <property type="entry name" value="PP-bd_ACP"/>
</dbReference>
<name>A0AAW1RHT2_9CHLO</name>
<feature type="region of interest" description="Disordered" evidence="5">
    <location>
        <begin position="1141"/>
        <end position="1182"/>
    </location>
</feature>
<keyword evidence="3" id="KW-0436">Ligase</keyword>
<feature type="domain" description="Carrier" evidence="6">
    <location>
        <begin position="1760"/>
        <end position="1835"/>
    </location>
</feature>
<dbReference type="Gene3D" id="2.30.38.10">
    <property type="entry name" value="Luciferase, Domain 3"/>
    <property type="match status" value="1"/>
</dbReference>
<dbReference type="Gene3D" id="1.10.1200.10">
    <property type="entry name" value="ACP-like"/>
    <property type="match status" value="2"/>
</dbReference>
<dbReference type="PROSITE" id="PS00455">
    <property type="entry name" value="AMP_BINDING"/>
    <property type="match status" value="1"/>
</dbReference>
<feature type="compositionally biased region" description="Polar residues" evidence="5">
    <location>
        <begin position="62"/>
        <end position="71"/>
    </location>
</feature>
<dbReference type="NCBIfam" id="TIGR01733">
    <property type="entry name" value="AA-adenyl-dom"/>
    <property type="match status" value="1"/>
</dbReference>
<sequence length="1865" mass="203392">MANGGPASLSLDRNDTLTRSGKVQGSLARRTSQFDGAKAAFWKETLQGKAPELGLPADKPKQSTPKSSVAQQVPFSVPAELSSRLAHVSQQLRADLHDVLLAAFSVLLMRYSRQDDITLGYALPRNSSQAQLLPVRLDLAEDPTFDRVLGKAQAAVAAAGKHGGLRLEQVVEAAGCHMPSGSSVSSHPLYQAAFLVRPHGQPHADDVHEELERFMLDILLEVNPGRSELGAILFFNQALFNEDTIQRMSRHLTVLLSSIVQHPQARLSELVFIDDQECQLVLEGLNATGKPLPPFCAGKTMHQIFEHWAAEGPNRPCLIYEGQQLSYGEVDARANQLAHHLIALGVTPGSSVGVMMERSFELFIGIFAVLKAGAAYVPMDPEYPADRLVIMAEDSEAPVLLTQRHVQERIKLKVQAKVVMADAEWQQIAARPTSSPGVPADPKRLMYMIFTSGSTGRPKGTMLEGAGLINFVNWMVGTENLGPEDIFLQKTPISFDASMREIFPPFFCGARLVIAPPGRQRDTQGLIKIITEQQVTCTSWVPSQLEIFAQETGEGQCQQVRASYTGGEALPMSTAQNFHERLPQSRLHNLYGPTEATVDVTGFDTSQKMNRSVVPIGRPIDNVKMYVLDAKLKPLPVGVPGELMISSHQVARGYLKRPDENAKTFVGNPYGQGDYARMYRTGDLARWLPDGNIEFLGRIDSQVKLRGFRIELGEIENVLSRCKNVQLAVVKLAKDSAGTDHLVAYLTPSSVDVEAVKSQTAESVPAYMVPEIVVPLEELPRLPNGKINRRGLPEPDFSNRDQNDYAEPKGEAEQKIQEIWQEVLQQSPISRTADFFSIGGNSLLAGKVMSRINSAFGSSGGFTMIFEARTIAGIAQQVAGGSQGNAGGSLGRPSSAKDRSIEAGPIPACHDEAGLESGVPASYSQEMLIFNNELDPFNPAHNEPFWVKINGSLNVEALYTAFLYLADRHSLMRSHFELENVAGPQVTAKSMKQFQLPFAYSDLSTGNSLLAGGLAERAHAALPVHPRPSGNSLIGQIRRSTPSFPRASQSPPAEPQGEASSPTAGKQQKTVLQGIASHIPSLPNPFKRTSTGASAEAAPLASRGSGSSSTSHPHPRKMGSFDHVSPENLPTAHGAAVASFSMPSVPPQASDPAMQRDGLTPIADTDDDHGVESHESSSAHQILDIRSRVKKALAKHYLTLGLYSKYKSGGRTGLGNAVRQRLQRQSTPEPLDTLAGEVGLERPSTLVEERSSPAMDMPELVQQGSPEALKLREAMQACCCRKFDMSKGPLFHVDVFRISDGSHSGKMDTQLKYWGRKMRGAAPLWDFPCDYPRPNVPSSDGARVPVELSGEVMDVVQTLMKRTNSTMFMTLLAAFQLLLARYCGGCDDIIVGAPFAGRTRSEAEALIGAFVGAVAIRTDLSGEPNFRQLMKRVRGAALEAFENADTPFHLVILEAGGGSPGEGGASFSPLFQSMFFLHDESWSEGLHLDQCECEPLHNVEKSVARFDLTLELTVMRGGKAIEGHLEYNEDLFARETAMRLIMSLQVLLSSVAKMPDTCVWKLPIVTEAERAQQQQFQLSPQLAQQLPQGLQVQLGSPLLLLDSNLQPLPLAVLGELYIGSRQHGQQEGLQRTGVLARFMPDGQIELHGCAENRVVVNQFTIQLEEVEELVCRASSQVQDAAVAVYTDDSTGKDLLVAFVAPASVNVQALDLAFRRSYPLYMVPSIYQPVPSIPRLSNGQVLRDSLPQPDWDHQPVHQYRAPRDSLEIEVQLIWQAVIGVDRISIDDDFSSIGGNMLHAVIINAIFRQVLGVTVPALDIFRERTIAGLAKTISRAREEQQTSGSRLASIRQKAASRLKRGRNKTTR</sequence>
<dbReference type="GO" id="GO:0043041">
    <property type="term" value="P:amino acid activation for nonribosomal peptide biosynthetic process"/>
    <property type="evidence" value="ECO:0007669"/>
    <property type="project" value="TreeGrafter"/>
</dbReference>
<dbReference type="InterPro" id="IPR025110">
    <property type="entry name" value="AMP-bd_C"/>
</dbReference>
<evidence type="ECO:0000256" key="2">
    <source>
        <dbReference type="ARBA" id="ARBA00022553"/>
    </source>
</evidence>
<feature type="compositionally biased region" description="Polar residues" evidence="5">
    <location>
        <begin position="1058"/>
        <end position="1071"/>
    </location>
</feature>
<feature type="compositionally biased region" description="Low complexity" evidence="5">
    <location>
        <begin position="1102"/>
        <end position="1112"/>
    </location>
</feature>
<dbReference type="Gene3D" id="3.30.300.30">
    <property type="match status" value="2"/>
</dbReference>
<dbReference type="SMART" id="SM00823">
    <property type="entry name" value="PKS_PP"/>
    <property type="match status" value="2"/>
</dbReference>
<dbReference type="EMBL" id="JALJOS010000011">
    <property type="protein sequence ID" value="KAK9833228.1"/>
    <property type="molecule type" value="Genomic_DNA"/>
</dbReference>
<dbReference type="Pfam" id="PF00550">
    <property type="entry name" value="PP-binding"/>
    <property type="match status" value="2"/>
</dbReference>
<dbReference type="Pfam" id="PF00501">
    <property type="entry name" value="AMP-binding"/>
    <property type="match status" value="1"/>
</dbReference>
<feature type="compositionally biased region" description="Basic and acidic residues" evidence="5">
    <location>
        <begin position="791"/>
        <end position="809"/>
    </location>
</feature>
<dbReference type="GO" id="GO:0044550">
    <property type="term" value="P:secondary metabolite biosynthetic process"/>
    <property type="evidence" value="ECO:0007669"/>
    <property type="project" value="TreeGrafter"/>
</dbReference>
<feature type="domain" description="Carrier" evidence="6">
    <location>
        <begin position="807"/>
        <end position="882"/>
    </location>
</feature>
<dbReference type="Pfam" id="PF00668">
    <property type="entry name" value="Condensation"/>
    <property type="match status" value="2"/>
</dbReference>
<dbReference type="SUPFAM" id="SSF56801">
    <property type="entry name" value="Acetyl-CoA synthetase-like"/>
    <property type="match status" value="2"/>
</dbReference>
<dbReference type="PANTHER" id="PTHR45527:SF1">
    <property type="entry name" value="FATTY ACID SYNTHASE"/>
    <property type="match status" value="1"/>
</dbReference>
<dbReference type="InterPro" id="IPR023213">
    <property type="entry name" value="CAT-like_dom_sf"/>
</dbReference>
<feature type="region of interest" description="Disordered" evidence="5">
    <location>
        <begin position="51"/>
        <end position="71"/>
    </location>
</feature>
<proteinExistence type="inferred from homology"/>
<dbReference type="Gene3D" id="3.30.559.30">
    <property type="entry name" value="Nonribosomal peptide synthetase, condensation domain"/>
    <property type="match status" value="2"/>
</dbReference>
<accession>A0AAW1RHT2</accession>
<comment type="similarity">
    <text evidence="4">Belongs to the NRP synthetase family.</text>
</comment>
<feature type="region of interest" description="Disordered" evidence="5">
    <location>
        <begin position="1"/>
        <end position="30"/>
    </location>
</feature>
<dbReference type="InterPro" id="IPR045851">
    <property type="entry name" value="AMP-bd_C_sf"/>
</dbReference>
<dbReference type="GO" id="GO:0005737">
    <property type="term" value="C:cytoplasm"/>
    <property type="evidence" value="ECO:0007669"/>
    <property type="project" value="TreeGrafter"/>
</dbReference>
<dbReference type="FunFam" id="3.40.50.980:FF:000001">
    <property type="entry name" value="Non-ribosomal peptide synthetase"/>
    <property type="match status" value="1"/>
</dbReference>
<dbReference type="Gene3D" id="3.40.50.980">
    <property type="match status" value="2"/>
</dbReference>
<evidence type="ECO:0000256" key="4">
    <source>
        <dbReference type="ARBA" id="ARBA00029454"/>
    </source>
</evidence>
<dbReference type="FunFam" id="2.30.38.10:FF:000001">
    <property type="entry name" value="Non-ribosomal peptide synthetase PvdI"/>
    <property type="match status" value="1"/>
</dbReference>
<organism evidence="7 8">
    <name type="scientific">Apatococcus lobatus</name>
    <dbReference type="NCBI Taxonomy" id="904363"/>
    <lineage>
        <taxon>Eukaryota</taxon>
        <taxon>Viridiplantae</taxon>
        <taxon>Chlorophyta</taxon>
        <taxon>core chlorophytes</taxon>
        <taxon>Trebouxiophyceae</taxon>
        <taxon>Chlorellales</taxon>
        <taxon>Chlorellaceae</taxon>
        <taxon>Apatococcus</taxon>
    </lineage>
</organism>
<dbReference type="Gene3D" id="3.30.559.10">
    <property type="entry name" value="Chloramphenicol acetyltransferase-like domain"/>
    <property type="match status" value="1"/>
</dbReference>
<dbReference type="GO" id="GO:0031177">
    <property type="term" value="F:phosphopantetheine binding"/>
    <property type="evidence" value="ECO:0007669"/>
    <property type="project" value="InterPro"/>
</dbReference>
<feature type="compositionally biased region" description="Polar residues" evidence="5">
    <location>
        <begin position="17"/>
        <end position="30"/>
    </location>
</feature>
<evidence type="ECO:0000256" key="5">
    <source>
        <dbReference type="SAM" id="MobiDB-lite"/>
    </source>
</evidence>
<keyword evidence="8" id="KW-1185">Reference proteome</keyword>
<feature type="compositionally biased region" description="Polar residues" evidence="5">
    <location>
        <begin position="1029"/>
        <end position="1051"/>
    </location>
</feature>
<reference evidence="7 8" key="1">
    <citation type="journal article" date="2024" name="Nat. Commun.">
        <title>Phylogenomics reveals the evolutionary origins of lichenization in chlorophyte algae.</title>
        <authorList>
            <person name="Puginier C."/>
            <person name="Libourel C."/>
            <person name="Otte J."/>
            <person name="Skaloud P."/>
            <person name="Haon M."/>
            <person name="Grisel S."/>
            <person name="Petersen M."/>
            <person name="Berrin J.G."/>
            <person name="Delaux P.M."/>
            <person name="Dal Grande F."/>
            <person name="Keller J."/>
        </authorList>
    </citation>
    <scope>NUCLEOTIDE SEQUENCE [LARGE SCALE GENOMIC DNA]</scope>
    <source>
        <strain evidence="7 8">SAG 2145</strain>
    </source>
</reference>
<feature type="compositionally biased region" description="Basic and acidic residues" evidence="5">
    <location>
        <begin position="1168"/>
        <end position="1182"/>
    </location>
</feature>
<feature type="region of interest" description="Disordered" evidence="5">
    <location>
        <begin position="785"/>
        <end position="809"/>
    </location>
</feature>
<evidence type="ECO:0000256" key="1">
    <source>
        <dbReference type="ARBA" id="ARBA00022450"/>
    </source>
</evidence>
<feature type="compositionally biased region" description="Basic residues" evidence="5">
    <location>
        <begin position="1852"/>
        <end position="1865"/>
    </location>
</feature>
<dbReference type="FunFam" id="3.40.50.12780:FF:000012">
    <property type="entry name" value="Non-ribosomal peptide synthetase"/>
    <property type="match status" value="1"/>
</dbReference>
<dbReference type="Pfam" id="PF13193">
    <property type="entry name" value="AMP-binding_C"/>
    <property type="match status" value="1"/>
</dbReference>
<protein>
    <recommendedName>
        <fullName evidence="6">Carrier domain-containing protein</fullName>
    </recommendedName>
</protein>
<dbReference type="SUPFAM" id="SSF47336">
    <property type="entry name" value="ACP-like"/>
    <property type="match status" value="2"/>
</dbReference>
<dbReference type="InterPro" id="IPR000873">
    <property type="entry name" value="AMP-dep_synth/lig_dom"/>
</dbReference>
<dbReference type="GO" id="GO:0016874">
    <property type="term" value="F:ligase activity"/>
    <property type="evidence" value="ECO:0007669"/>
    <property type="project" value="UniProtKB-KW"/>
</dbReference>
<comment type="caution">
    <text evidence="7">The sequence shown here is derived from an EMBL/GenBank/DDBJ whole genome shotgun (WGS) entry which is preliminary data.</text>
</comment>
<dbReference type="Proteomes" id="UP001438707">
    <property type="component" value="Unassembled WGS sequence"/>
</dbReference>
<evidence type="ECO:0000313" key="7">
    <source>
        <dbReference type="EMBL" id="KAK9833228.1"/>
    </source>
</evidence>
<dbReference type="SUPFAM" id="SSF52777">
    <property type="entry name" value="CoA-dependent acyltransferases"/>
    <property type="match status" value="3"/>
</dbReference>
<evidence type="ECO:0000256" key="3">
    <source>
        <dbReference type="ARBA" id="ARBA00022598"/>
    </source>
</evidence>
<dbReference type="InterPro" id="IPR036736">
    <property type="entry name" value="ACP-like_sf"/>
</dbReference>
<dbReference type="InterPro" id="IPR020845">
    <property type="entry name" value="AMP-binding_CS"/>
</dbReference>
<dbReference type="PROSITE" id="PS50075">
    <property type="entry name" value="CARRIER"/>
    <property type="match status" value="2"/>
</dbReference>
<gene>
    <name evidence="7" type="ORF">WJX74_010928</name>
</gene>